<sequence length="1154" mass="133276">MAPKFQMFVKQVKICGFKTFGGMTIFGDFSPTSNCICGLNGTGKSSFYSAIEFIFLEEFSHLRPSDRQSLLYTGQSMLNSPTAFVEIIFDNSCRRLPIDSNEVAIRRSIGINKDEYFIQRKHSTRQDILNLFETANYSISSGLFSVRQGKVKVVAEMKDSERLELLFEMSGIKSYDEQKKESLAMLSQAELRREKISNTIEDIDERLEQIMKEKQELEEYEEINRTKRALEYIIYEKQRSKAEAELEIHESDILNESSVVDRLQKEHDQAIEQISSIKEKVADLENKITINGNERENLENKRQELIKKKAKTDYNIEFLKQKEKTVEKIVQTLQNKKDELLQKYETLKEEKQNLKTEVEGLNNKRIQLEAILFQNDSYKMTEEDLLRVKTKIEDINSKINEFEQGEQNNRLEELKKSLDGLEENFQAFSNKKAQTKQKIADLHQEKISQFNERKLCYKKQYELEQKKKTAEANVQKCVFEYERLMGETAEAIKYINEKFKNHPGFHGQIIDLINFDENLDLAIDSVAGGKLFQLVVDTHDLATEILQKMMKDNIYGIVSFYPLNTVKGKKRKITQTTTAEPLINRIEYDEKYKNVVSSVFGDVALCSSLTAATEYAATERVNCVTFTGDMCFASGMVSGGFYSSLRSICKNKRKTLKAKTRLNNTINDLNEISEKIENICHLIHDIDKRISIKESKISKSSHKIASLNTEIVEKKAEIKEIEKSYKSLKETKNNLEEQKADLQNQLEVFAKENPNSPIDTADRESQQQLLSETSAQLARTKLDLHEASISLHDTKKEIKNTDKELADCERKKIEELRQKAKEEENEIDKLMNEFEEERQKIEENKETYESDLKVIKDKLESKLKVKKSGDKELSYAANRLEELNRQKNICVMKIEEVTKNISNIGPLPITEIDDWKGKSHHEIMEKLQDVNDQLHRFRFVNKKAIEQFRQFEKKGADLKLRKEDLDNSITPIRNLIHDLDEKKDKAIVSTFASISQHFSDIYFQLTGRNAALTLKTNEDADNLYNSNEQFSTSNYTGLSIRIEGRSIETMSGGEKTLVAIALLFAIQVDTSLFYLFDEIDSDLDPKAREALSSMIDHMTTNDKQSQNVQFIFTTHKAEMMSVAEKFFAVTSENGQGVVKETTKEDALRFTMDFE</sequence>
<keyword evidence="5" id="KW-1185">Reference proteome</keyword>
<evidence type="ECO:0000259" key="3">
    <source>
        <dbReference type="SMART" id="SM00968"/>
    </source>
</evidence>
<dbReference type="InterPro" id="IPR024704">
    <property type="entry name" value="SMC"/>
</dbReference>
<dbReference type="PANTHER" id="PTHR43977">
    <property type="entry name" value="STRUCTURAL MAINTENANCE OF CHROMOSOMES PROTEIN 3"/>
    <property type="match status" value="1"/>
</dbReference>
<dbReference type="InterPro" id="IPR010935">
    <property type="entry name" value="SMC_hinge"/>
</dbReference>
<protein>
    <submittedName>
        <fullName evidence="4">Structural maintenance of chromosomes protein 3</fullName>
    </submittedName>
</protein>
<dbReference type="RefSeq" id="XP_068367118.1">
    <property type="nucleotide sequence ID" value="XM_068498566.1"/>
</dbReference>
<feature type="coiled-coil region" evidence="2">
    <location>
        <begin position="186"/>
        <end position="371"/>
    </location>
</feature>
<accession>A0A1J4KWA0</accession>
<evidence type="ECO:0000313" key="5">
    <source>
        <dbReference type="Proteomes" id="UP000179807"/>
    </source>
</evidence>
<dbReference type="AlphaFoldDB" id="A0A1J4KWA0"/>
<dbReference type="Gene3D" id="3.30.70.1620">
    <property type="match status" value="1"/>
</dbReference>
<dbReference type="GeneID" id="94833270"/>
<dbReference type="EMBL" id="MLAK01000441">
    <property type="protein sequence ID" value="OHT13982.1"/>
    <property type="molecule type" value="Genomic_DNA"/>
</dbReference>
<feature type="coiled-coil region" evidence="2">
    <location>
        <begin position="404"/>
        <end position="445"/>
    </location>
</feature>
<feature type="coiled-coil region" evidence="2">
    <location>
        <begin position="791"/>
        <end position="900"/>
    </location>
</feature>
<dbReference type="Proteomes" id="UP000179807">
    <property type="component" value="Unassembled WGS sequence"/>
</dbReference>
<evidence type="ECO:0000256" key="1">
    <source>
        <dbReference type="ARBA" id="ARBA00023054"/>
    </source>
</evidence>
<name>A0A1J4KWA0_9EUKA</name>
<dbReference type="GO" id="GO:0051276">
    <property type="term" value="P:chromosome organization"/>
    <property type="evidence" value="ECO:0007669"/>
    <property type="project" value="InterPro"/>
</dbReference>
<dbReference type="GO" id="GO:0005524">
    <property type="term" value="F:ATP binding"/>
    <property type="evidence" value="ECO:0007669"/>
    <property type="project" value="InterPro"/>
</dbReference>
<proteinExistence type="predicted"/>
<dbReference type="VEuPathDB" id="TrichDB:TRFO_15755"/>
<dbReference type="InterPro" id="IPR027417">
    <property type="entry name" value="P-loop_NTPase"/>
</dbReference>
<dbReference type="SUPFAM" id="SSF52540">
    <property type="entry name" value="P-loop containing nucleoside triphosphate hydrolases"/>
    <property type="match status" value="1"/>
</dbReference>
<dbReference type="Pfam" id="PF06470">
    <property type="entry name" value="SMC_hinge"/>
    <property type="match status" value="1"/>
</dbReference>
<organism evidence="4 5">
    <name type="scientific">Tritrichomonas foetus</name>
    <dbReference type="NCBI Taxonomy" id="1144522"/>
    <lineage>
        <taxon>Eukaryota</taxon>
        <taxon>Metamonada</taxon>
        <taxon>Parabasalia</taxon>
        <taxon>Tritrichomonadida</taxon>
        <taxon>Tritrichomonadidae</taxon>
        <taxon>Tritrichomonas</taxon>
    </lineage>
</organism>
<dbReference type="Gene3D" id="1.20.1060.20">
    <property type="match status" value="1"/>
</dbReference>
<dbReference type="SMART" id="SM00968">
    <property type="entry name" value="SMC_hinge"/>
    <property type="match status" value="1"/>
</dbReference>
<dbReference type="SUPFAM" id="SSF75553">
    <property type="entry name" value="Smc hinge domain"/>
    <property type="match status" value="1"/>
</dbReference>
<keyword evidence="1 2" id="KW-0175">Coiled coil</keyword>
<dbReference type="Gene3D" id="3.40.50.300">
    <property type="entry name" value="P-loop containing nucleotide triphosphate hydrolases"/>
    <property type="match status" value="2"/>
</dbReference>
<reference evidence="4" key="1">
    <citation type="submission" date="2016-10" db="EMBL/GenBank/DDBJ databases">
        <authorList>
            <person name="Benchimol M."/>
            <person name="Almeida L.G."/>
            <person name="Vasconcelos A.T."/>
            <person name="Perreira-Neves A."/>
            <person name="Rosa I.A."/>
            <person name="Tasca T."/>
            <person name="Bogo M.R."/>
            <person name="de Souza W."/>
        </authorList>
    </citation>
    <scope>NUCLEOTIDE SEQUENCE [LARGE SCALE GENOMIC DNA]</scope>
    <source>
        <strain evidence="4">K</strain>
    </source>
</reference>
<evidence type="ECO:0000256" key="2">
    <source>
        <dbReference type="SAM" id="Coils"/>
    </source>
</evidence>
<feature type="domain" description="SMC hinge" evidence="3">
    <location>
        <begin position="503"/>
        <end position="616"/>
    </location>
</feature>
<dbReference type="PIRSF" id="PIRSF005719">
    <property type="entry name" value="SMC"/>
    <property type="match status" value="1"/>
</dbReference>
<gene>
    <name evidence="4" type="primary">smc3</name>
    <name evidence="4" type="ORF">TRFO_15755</name>
</gene>
<dbReference type="InterPro" id="IPR036277">
    <property type="entry name" value="SMC_hinge_sf"/>
</dbReference>
<dbReference type="GO" id="GO:0005694">
    <property type="term" value="C:chromosome"/>
    <property type="evidence" value="ECO:0007669"/>
    <property type="project" value="InterPro"/>
</dbReference>
<dbReference type="GO" id="GO:0016887">
    <property type="term" value="F:ATP hydrolysis activity"/>
    <property type="evidence" value="ECO:0007669"/>
    <property type="project" value="InterPro"/>
</dbReference>
<feature type="coiled-coil region" evidence="2">
    <location>
        <begin position="704"/>
        <end position="752"/>
    </location>
</feature>
<comment type="caution">
    <text evidence="4">The sequence shown here is derived from an EMBL/GenBank/DDBJ whole genome shotgun (WGS) entry which is preliminary data.</text>
</comment>
<dbReference type="OrthoDB" id="431497at2759"/>
<dbReference type="InterPro" id="IPR003395">
    <property type="entry name" value="RecF/RecN/SMC_N"/>
</dbReference>
<evidence type="ECO:0000313" key="4">
    <source>
        <dbReference type="EMBL" id="OHT13982.1"/>
    </source>
</evidence>
<dbReference type="Pfam" id="PF02463">
    <property type="entry name" value="SMC_N"/>
    <property type="match status" value="1"/>
</dbReference>